<dbReference type="PROSITE" id="PS00411">
    <property type="entry name" value="KINESIN_MOTOR_1"/>
    <property type="match status" value="1"/>
</dbReference>
<dbReference type="PRINTS" id="PR00380">
    <property type="entry name" value="KINESINHEAVY"/>
</dbReference>
<dbReference type="GO" id="GO:0005875">
    <property type="term" value="C:microtubule associated complex"/>
    <property type="evidence" value="ECO:0007669"/>
    <property type="project" value="TreeGrafter"/>
</dbReference>
<comment type="function">
    <text evidence="13">Kinesin family member that is involved in spindle formation and the movements of chromosomes during mitosis and meiosis. Binds to microtubules and to DNA. Plays a role in congression of laterally attached chromosomes in NDC80-depleted cells.</text>
</comment>
<accession>A0A8C0KZB1</accession>
<dbReference type="GO" id="GO:0051231">
    <property type="term" value="P:spindle elongation"/>
    <property type="evidence" value="ECO:0007669"/>
    <property type="project" value="TreeGrafter"/>
</dbReference>
<dbReference type="Proteomes" id="UP000694391">
    <property type="component" value="Unplaced"/>
</dbReference>
<evidence type="ECO:0000256" key="2">
    <source>
        <dbReference type="ARBA" id="ARBA00004245"/>
    </source>
</evidence>
<dbReference type="InterPro" id="IPR001752">
    <property type="entry name" value="Kinesin_motor_dom"/>
</dbReference>
<keyword evidence="9" id="KW-0238">DNA-binding</keyword>
<keyword evidence="6 14" id="KW-0067">ATP-binding</keyword>
<comment type="similarity">
    <text evidence="14 15">Belongs to the TRAFAC class myosin-kinesin ATPase superfamily. Kinesin family.</text>
</comment>
<dbReference type="GO" id="GO:0072686">
    <property type="term" value="C:mitotic spindle"/>
    <property type="evidence" value="ECO:0007669"/>
    <property type="project" value="Ensembl"/>
</dbReference>
<dbReference type="GO" id="GO:0000785">
    <property type="term" value="C:chromatin"/>
    <property type="evidence" value="ECO:0007669"/>
    <property type="project" value="Ensembl"/>
</dbReference>
<dbReference type="GO" id="GO:0007080">
    <property type="term" value="P:mitotic metaphase chromosome alignment"/>
    <property type="evidence" value="ECO:0007669"/>
    <property type="project" value="Ensembl"/>
</dbReference>
<dbReference type="GO" id="GO:0005874">
    <property type="term" value="C:microtubule"/>
    <property type="evidence" value="ECO:0007669"/>
    <property type="project" value="UniProtKB-KW"/>
</dbReference>
<evidence type="ECO:0000256" key="10">
    <source>
        <dbReference type="ARBA" id="ARBA00023175"/>
    </source>
</evidence>
<dbReference type="GO" id="GO:0003777">
    <property type="term" value="F:microtubule motor activity"/>
    <property type="evidence" value="ECO:0007669"/>
    <property type="project" value="InterPro"/>
</dbReference>
<sequence>MDAGGAAPLRRREMAAAVSGAGRCRLSKVGAGRRPPPARVRVAVRLRPFVDGTAGADDPPCVRGLDSCSLEIANWRNHQETLKYQFDAFYGERSSQQDIYAGSVQPILRHLLEGQNASVLAYGPTGAGKTHTMLGSPEQPGVIPRALMDLLQLTREEGGEGRPWALSVTMSYLEIYQEKVLDLLEPTSGDLVIREDCRGNILIPGLMQKPITSFADFERHFLPASRNRTVGATRLNQRSSRSHAVLLVKVDQRERLAPFRQREGKLYLIDLAGSEDNRRTGNKGLRLKESGAINSSLFVLGKVVDALNQGLPRVPYRDSKLTRLLQDSLGGSAHSILIANIAPERHFYLDTVSALNFAARSKEVINRPFTNERQIWTTGARGPEEEEIGSPEPPAAPASASQKLSPLQKLSSMDPAVLERLLSLDRLLGSQGSQGTHGLNTPRRERMVLMKTMEEKDLEIKRLKMKQKELEAKVLAQEALDPKDKENSSPAILRPLARRTVTVAKPLKKAVVMPLQLSNKLCFCHSPPPPEEKAEDCWELQISPELLAHGRQKILDLLNEGSARDLRSLQRIGQKKAQLIVGWRELHGPFSQVEDLEHVEGISGKQMESFLKANILGLAACQRSGPS</sequence>
<dbReference type="GO" id="GO:0016607">
    <property type="term" value="C:nuclear speck"/>
    <property type="evidence" value="ECO:0007669"/>
    <property type="project" value="Ensembl"/>
</dbReference>
<keyword evidence="4 15" id="KW-0493">Microtubule</keyword>
<feature type="compositionally biased region" description="Low complexity" evidence="17">
    <location>
        <begin position="397"/>
        <end position="408"/>
    </location>
</feature>
<dbReference type="AlphaFoldDB" id="A0A8C0KZB1"/>
<dbReference type="InterPro" id="IPR027640">
    <property type="entry name" value="Kinesin-like_fam"/>
</dbReference>
<dbReference type="GO" id="GO:0005829">
    <property type="term" value="C:cytosol"/>
    <property type="evidence" value="ECO:0007669"/>
    <property type="project" value="Ensembl"/>
</dbReference>
<evidence type="ECO:0000256" key="12">
    <source>
        <dbReference type="ARBA" id="ARBA00023242"/>
    </source>
</evidence>
<dbReference type="InterPro" id="IPR019821">
    <property type="entry name" value="Kinesin_motor_CS"/>
</dbReference>
<gene>
    <name evidence="19" type="primary">KIF22</name>
</gene>
<evidence type="ECO:0000256" key="5">
    <source>
        <dbReference type="ARBA" id="ARBA00022741"/>
    </source>
</evidence>
<evidence type="ECO:0000256" key="14">
    <source>
        <dbReference type="PROSITE-ProRule" id="PRU00283"/>
    </source>
</evidence>
<evidence type="ECO:0000256" key="15">
    <source>
        <dbReference type="RuleBase" id="RU000394"/>
    </source>
</evidence>
<keyword evidence="7" id="KW-0832">Ubl conjugation</keyword>
<dbReference type="SMART" id="SM00129">
    <property type="entry name" value="KISc"/>
    <property type="match status" value="1"/>
</dbReference>
<dbReference type="PROSITE" id="PS50067">
    <property type="entry name" value="KINESIN_MOTOR_2"/>
    <property type="match status" value="1"/>
</dbReference>
<dbReference type="Gene3D" id="3.40.850.10">
    <property type="entry name" value="Kinesin motor domain"/>
    <property type="match status" value="1"/>
</dbReference>
<keyword evidence="10 14" id="KW-0505">Motor protein</keyword>
<evidence type="ECO:0000256" key="9">
    <source>
        <dbReference type="ARBA" id="ARBA00023125"/>
    </source>
</evidence>
<evidence type="ECO:0000256" key="13">
    <source>
        <dbReference type="ARBA" id="ARBA00045288"/>
    </source>
</evidence>
<dbReference type="GO" id="GO:0005524">
    <property type="term" value="F:ATP binding"/>
    <property type="evidence" value="ECO:0007669"/>
    <property type="project" value="UniProtKB-UniRule"/>
</dbReference>
<proteinExistence type="inferred from homology"/>
<comment type="subcellular location">
    <subcellularLocation>
        <location evidence="2">Cytoplasm</location>
        <location evidence="2">Cytoskeleton</location>
    </subcellularLocation>
    <subcellularLocation>
        <location evidence="1">Nucleus</location>
    </subcellularLocation>
</comment>
<evidence type="ECO:0000256" key="6">
    <source>
        <dbReference type="ARBA" id="ARBA00022840"/>
    </source>
</evidence>
<keyword evidence="12" id="KW-0539">Nucleus</keyword>
<dbReference type="InterPro" id="IPR010994">
    <property type="entry name" value="RuvA_2-like"/>
</dbReference>
<dbReference type="InterPro" id="IPR036961">
    <property type="entry name" value="Kinesin_motor_dom_sf"/>
</dbReference>
<evidence type="ECO:0000259" key="18">
    <source>
        <dbReference type="PROSITE" id="PS50067"/>
    </source>
</evidence>
<dbReference type="GO" id="GO:0008017">
    <property type="term" value="F:microtubule binding"/>
    <property type="evidence" value="ECO:0007669"/>
    <property type="project" value="InterPro"/>
</dbReference>
<dbReference type="InterPro" id="IPR027417">
    <property type="entry name" value="P-loop_NTPase"/>
</dbReference>
<dbReference type="Ensembl" id="ENSCAFT00020026058.1">
    <property type="protein sequence ID" value="ENSCAFP00020022515.1"/>
    <property type="gene ID" value="ENSCAFG00020017756.1"/>
</dbReference>
<dbReference type="Gene3D" id="1.10.150.280">
    <property type="entry name" value="AF1531-like domain"/>
    <property type="match status" value="1"/>
</dbReference>
<evidence type="ECO:0000256" key="3">
    <source>
        <dbReference type="ARBA" id="ARBA00022490"/>
    </source>
</evidence>
<evidence type="ECO:0000256" key="1">
    <source>
        <dbReference type="ARBA" id="ARBA00004123"/>
    </source>
</evidence>
<dbReference type="PANTHER" id="PTHR47969">
    <property type="entry name" value="CHROMOSOME-ASSOCIATED KINESIN KIF4A-RELATED"/>
    <property type="match status" value="1"/>
</dbReference>
<feature type="domain" description="Kinesin motor" evidence="18">
    <location>
        <begin position="39"/>
        <end position="364"/>
    </location>
</feature>
<keyword evidence="20" id="KW-1185">Reference proteome</keyword>
<evidence type="ECO:0000256" key="8">
    <source>
        <dbReference type="ARBA" id="ARBA00023054"/>
    </source>
</evidence>
<dbReference type="PANTHER" id="PTHR47969:SF9">
    <property type="entry name" value="KINESIN-LIKE PROTEIN"/>
    <property type="match status" value="1"/>
</dbReference>
<dbReference type="GeneTree" id="ENSGT00940000159632"/>
<dbReference type="CDD" id="cd01376">
    <property type="entry name" value="KISc_KID_like"/>
    <property type="match status" value="1"/>
</dbReference>
<evidence type="ECO:0000256" key="7">
    <source>
        <dbReference type="ARBA" id="ARBA00022843"/>
    </source>
</evidence>
<evidence type="ECO:0000256" key="4">
    <source>
        <dbReference type="ARBA" id="ARBA00022701"/>
    </source>
</evidence>
<feature type="region of interest" description="Disordered" evidence="17">
    <location>
        <begin position="374"/>
        <end position="408"/>
    </location>
</feature>
<keyword evidence="8 16" id="KW-0175">Coiled coil</keyword>
<name>A0A8C0KZB1_CANLU</name>
<dbReference type="Pfam" id="PF00225">
    <property type="entry name" value="Kinesin"/>
    <property type="match status" value="1"/>
</dbReference>
<dbReference type="SUPFAM" id="SSF52540">
    <property type="entry name" value="P-loop containing nucleoside triphosphate hydrolases"/>
    <property type="match status" value="1"/>
</dbReference>
<dbReference type="SUPFAM" id="SSF47781">
    <property type="entry name" value="RuvA domain 2-like"/>
    <property type="match status" value="1"/>
</dbReference>
<dbReference type="GO" id="GO:0007062">
    <property type="term" value="P:sister chromatid cohesion"/>
    <property type="evidence" value="ECO:0007669"/>
    <property type="project" value="Ensembl"/>
</dbReference>
<dbReference type="FunFam" id="1.10.150.280:FF:000002">
    <property type="entry name" value="Kinesin-like protein"/>
    <property type="match status" value="1"/>
</dbReference>
<dbReference type="GO" id="GO:0007018">
    <property type="term" value="P:microtubule-based movement"/>
    <property type="evidence" value="ECO:0007669"/>
    <property type="project" value="InterPro"/>
</dbReference>
<feature type="binding site" evidence="14">
    <location>
        <begin position="123"/>
        <end position="130"/>
    </location>
    <ligand>
        <name>ATP</name>
        <dbReference type="ChEBI" id="CHEBI:30616"/>
    </ligand>
</feature>
<evidence type="ECO:0000313" key="20">
    <source>
        <dbReference type="Proteomes" id="UP000694391"/>
    </source>
</evidence>
<evidence type="ECO:0000256" key="17">
    <source>
        <dbReference type="SAM" id="MobiDB-lite"/>
    </source>
</evidence>
<evidence type="ECO:0000313" key="19">
    <source>
        <dbReference type="Ensembl" id="ENSCAFP00020022515.1"/>
    </source>
</evidence>
<keyword evidence="11" id="KW-0206">Cytoskeleton</keyword>
<reference evidence="19" key="2">
    <citation type="submission" date="2025-09" db="UniProtKB">
        <authorList>
            <consortium name="Ensembl"/>
        </authorList>
    </citation>
    <scope>IDENTIFICATION</scope>
</reference>
<dbReference type="GO" id="GO:0007052">
    <property type="term" value="P:mitotic spindle organization"/>
    <property type="evidence" value="ECO:0007669"/>
    <property type="project" value="TreeGrafter"/>
</dbReference>
<organism evidence="19 20">
    <name type="scientific">Canis lupus dingo</name>
    <name type="common">dingo</name>
    <dbReference type="NCBI Taxonomy" id="286419"/>
    <lineage>
        <taxon>Eukaryota</taxon>
        <taxon>Metazoa</taxon>
        <taxon>Chordata</taxon>
        <taxon>Craniata</taxon>
        <taxon>Vertebrata</taxon>
        <taxon>Euteleostomi</taxon>
        <taxon>Mammalia</taxon>
        <taxon>Eutheria</taxon>
        <taxon>Laurasiatheria</taxon>
        <taxon>Carnivora</taxon>
        <taxon>Caniformia</taxon>
        <taxon>Canidae</taxon>
        <taxon>Canis</taxon>
    </lineage>
</organism>
<feature type="coiled-coil region" evidence="16">
    <location>
        <begin position="453"/>
        <end position="480"/>
    </location>
</feature>
<dbReference type="Pfam" id="PF12836">
    <property type="entry name" value="HHH_3"/>
    <property type="match status" value="1"/>
</dbReference>
<dbReference type="GO" id="GO:0003677">
    <property type="term" value="F:DNA binding"/>
    <property type="evidence" value="ECO:0007669"/>
    <property type="project" value="UniProtKB-KW"/>
</dbReference>
<evidence type="ECO:0000256" key="16">
    <source>
        <dbReference type="SAM" id="Coils"/>
    </source>
</evidence>
<reference evidence="19" key="1">
    <citation type="submission" date="2025-08" db="UniProtKB">
        <authorList>
            <consortium name="Ensembl"/>
        </authorList>
    </citation>
    <scope>IDENTIFICATION</scope>
</reference>
<protein>
    <recommendedName>
        <fullName evidence="15">Kinesin-like protein</fullName>
    </recommendedName>
</protein>
<evidence type="ECO:0000256" key="11">
    <source>
        <dbReference type="ARBA" id="ARBA00023212"/>
    </source>
</evidence>
<dbReference type="FunFam" id="3.40.850.10:FF:000043">
    <property type="entry name" value="Kinesin-like protein"/>
    <property type="match status" value="1"/>
</dbReference>
<keyword evidence="5 14" id="KW-0547">Nucleotide-binding</keyword>
<keyword evidence="3" id="KW-0963">Cytoplasm</keyword>